<evidence type="ECO:0000313" key="2">
    <source>
        <dbReference type="EMBL" id="PLZ87606.1"/>
    </source>
</evidence>
<reference evidence="2 3" key="1">
    <citation type="submission" date="2017-08" db="EMBL/GenBank/DDBJ databases">
        <title>Genomes of Fischerella (Mastigocladus) sp. strains.</title>
        <authorList>
            <person name="Miller S.R."/>
        </authorList>
    </citation>
    <scope>NUCLEOTIDE SEQUENCE [LARGE SCALE GENOMIC DNA]</scope>
    <source>
        <strain evidence="2 3">CCMEE 5323</strain>
    </source>
</reference>
<keyword evidence="3" id="KW-1185">Reference proteome</keyword>
<organism evidence="2 3">
    <name type="scientific">Fischerella muscicola CCMEE 5323</name>
    <dbReference type="NCBI Taxonomy" id="2019572"/>
    <lineage>
        <taxon>Bacteria</taxon>
        <taxon>Bacillati</taxon>
        <taxon>Cyanobacteriota</taxon>
        <taxon>Cyanophyceae</taxon>
        <taxon>Nostocales</taxon>
        <taxon>Hapalosiphonaceae</taxon>
        <taxon>Fischerella</taxon>
    </lineage>
</organism>
<dbReference type="RefSeq" id="WP_219725363.1">
    <property type="nucleotide sequence ID" value="NZ_CAWNVR010000503.1"/>
</dbReference>
<feature type="non-terminal residue" evidence="2">
    <location>
        <position position="1"/>
    </location>
</feature>
<proteinExistence type="predicted"/>
<protein>
    <submittedName>
        <fullName evidence="2">Uncharacterized protein</fullName>
    </submittedName>
</protein>
<dbReference type="EMBL" id="NRQW01000393">
    <property type="protein sequence ID" value="PLZ87606.1"/>
    <property type="molecule type" value="Genomic_DNA"/>
</dbReference>
<feature type="compositionally biased region" description="Low complexity" evidence="1">
    <location>
        <begin position="1"/>
        <end position="10"/>
    </location>
</feature>
<feature type="region of interest" description="Disordered" evidence="1">
    <location>
        <begin position="1"/>
        <end position="20"/>
    </location>
</feature>
<feature type="compositionally biased region" description="Pro residues" evidence="1">
    <location>
        <begin position="11"/>
        <end position="20"/>
    </location>
</feature>
<evidence type="ECO:0000256" key="1">
    <source>
        <dbReference type="SAM" id="MobiDB-lite"/>
    </source>
</evidence>
<evidence type="ECO:0000313" key="3">
    <source>
        <dbReference type="Proteomes" id="UP000235036"/>
    </source>
</evidence>
<dbReference type="Proteomes" id="UP000235036">
    <property type="component" value="Unassembled WGS sequence"/>
</dbReference>
<name>A0A2N6K0M5_FISMU</name>
<comment type="caution">
    <text evidence="2">The sequence shown here is derived from an EMBL/GenBank/DDBJ whole genome shotgun (WGS) entry which is preliminary data.</text>
</comment>
<dbReference type="AlphaFoldDB" id="A0A2N6K0M5"/>
<gene>
    <name evidence="2" type="ORF">CEN44_17040</name>
</gene>
<sequence length="59" mass="6501">GEWGPVSSPSPHLPISPLPPQTAKKVKLFVLYLGIRCKRGDVLSMELSDRLSVNTLHHP</sequence>
<accession>A0A2N6K0M5</accession>